<sequence length="194" mass="21835">MHNADDITNEILEELKSLDLTKKLAKLPTALEQALEIHQSTLVQGIGYRYQTTFNNQHPNFDKQPSFIATMLDAYSKGDYRTILSWRPARSPRPPLPGAAQREASKAVMARQYSVPYKGKVAELFAEFVQNHARRGRRDLYANVIPVIQSSGTGKSRMLTEVRLARHFSLYPFVRVGSATQGGRLGITLYLNIS</sequence>
<dbReference type="HOGENOM" id="CLU_1402105_0_0_1"/>
<protein>
    <submittedName>
        <fullName evidence="1">Uncharacterized protein</fullName>
    </submittedName>
</protein>
<dbReference type="Proteomes" id="UP000054549">
    <property type="component" value="Unassembled WGS sequence"/>
</dbReference>
<dbReference type="InParanoid" id="A0A0C2WYR7"/>
<dbReference type="OrthoDB" id="107110at2759"/>
<name>A0A0C2WYR7_AMAMK</name>
<organism evidence="1 2">
    <name type="scientific">Amanita muscaria (strain Koide BX008)</name>
    <dbReference type="NCBI Taxonomy" id="946122"/>
    <lineage>
        <taxon>Eukaryota</taxon>
        <taxon>Fungi</taxon>
        <taxon>Dikarya</taxon>
        <taxon>Basidiomycota</taxon>
        <taxon>Agaricomycotina</taxon>
        <taxon>Agaricomycetes</taxon>
        <taxon>Agaricomycetidae</taxon>
        <taxon>Agaricales</taxon>
        <taxon>Pluteineae</taxon>
        <taxon>Amanitaceae</taxon>
        <taxon>Amanita</taxon>
    </lineage>
</organism>
<proteinExistence type="predicted"/>
<gene>
    <name evidence="1" type="ORF">M378DRAFT_322104</name>
</gene>
<dbReference type="AlphaFoldDB" id="A0A0C2WYR7"/>
<evidence type="ECO:0000313" key="1">
    <source>
        <dbReference type="EMBL" id="KIL66977.1"/>
    </source>
</evidence>
<accession>A0A0C2WYR7</accession>
<dbReference type="EMBL" id="KN818233">
    <property type="protein sequence ID" value="KIL66977.1"/>
    <property type="molecule type" value="Genomic_DNA"/>
</dbReference>
<keyword evidence="2" id="KW-1185">Reference proteome</keyword>
<reference evidence="1 2" key="1">
    <citation type="submission" date="2014-04" db="EMBL/GenBank/DDBJ databases">
        <title>Evolutionary Origins and Diversification of the Mycorrhizal Mutualists.</title>
        <authorList>
            <consortium name="DOE Joint Genome Institute"/>
            <consortium name="Mycorrhizal Genomics Consortium"/>
            <person name="Kohler A."/>
            <person name="Kuo A."/>
            <person name="Nagy L.G."/>
            <person name="Floudas D."/>
            <person name="Copeland A."/>
            <person name="Barry K.W."/>
            <person name="Cichocki N."/>
            <person name="Veneault-Fourrey C."/>
            <person name="LaButti K."/>
            <person name="Lindquist E.A."/>
            <person name="Lipzen A."/>
            <person name="Lundell T."/>
            <person name="Morin E."/>
            <person name="Murat C."/>
            <person name="Riley R."/>
            <person name="Ohm R."/>
            <person name="Sun H."/>
            <person name="Tunlid A."/>
            <person name="Henrissat B."/>
            <person name="Grigoriev I.V."/>
            <person name="Hibbett D.S."/>
            <person name="Martin F."/>
        </authorList>
    </citation>
    <scope>NUCLEOTIDE SEQUENCE [LARGE SCALE GENOMIC DNA]</scope>
    <source>
        <strain evidence="1 2">Koide BX008</strain>
    </source>
</reference>
<evidence type="ECO:0000313" key="2">
    <source>
        <dbReference type="Proteomes" id="UP000054549"/>
    </source>
</evidence>